<dbReference type="NCBIfam" id="NF011703">
    <property type="entry name" value="PRK15123.1"/>
    <property type="match status" value="1"/>
</dbReference>
<evidence type="ECO:0000313" key="2">
    <source>
        <dbReference type="EMBL" id="MFD0930732.1"/>
    </source>
</evidence>
<dbReference type="PIRSF" id="PIRSF037318">
    <property type="entry name" value="RfaP"/>
    <property type="match status" value="1"/>
</dbReference>
<sequence>MSTTVQFKAENPLPAEIRQRPDVFDFFMQLPGKSFRKVAERETLRIALAGQHFFIKRHFGVGWGELFKNWLSFKRPVVNAQNEVAAIAALQRLHIPTTPYVGHGIQGWLPATQRSFVITEDLGEIVTLEDLALQWQITPPTLRFKRALIRRVAEIARQMHAYPLYHRDFYICHFCFKAAELTLMPPRLHVLDLHRAEIRAQPSQRMQMKDLAALYFSAMDVQLTRGDLLTFLRHYVGDDRQLLRGDPAFYRAIAQRADKLYAKYQRKRRAGVAM</sequence>
<dbReference type="Proteomes" id="UP001597106">
    <property type="component" value="Unassembled WGS sequence"/>
</dbReference>
<dbReference type="EMBL" id="JBHTJW010000003">
    <property type="protein sequence ID" value="MFD0930732.1"/>
    <property type="molecule type" value="Genomic_DNA"/>
</dbReference>
<dbReference type="EC" id="2.7.1.-" evidence="1"/>
<dbReference type="Pfam" id="PF06293">
    <property type="entry name" value="Kdo"/>
    <property type="match status" value="1"/>
</dbReference>
<name>A0ABW3GQM0_9PROT</name>
<comment type="similarity">
    <text evidence="1">Belongs to the protein kinase superfamily. KdkA/rfaP family.</text>
</comment>
<dbReference type="GO" id="GO:0016301">
    <property type="term" value="F:kinase activity"/>
    <property type="evidence" value="ECO:0007669"/>
    <property type="project" value="UniProtKB-KW"/>
</dbReference>
<keyword evidence="1 2" id="KW-0418">Kinase</keyword>
<comment type="caution">
    <text evidence="2">The sequence shown here is derived from an EMBL/GenBank/DDBJ whole genome shotgun (WGS) entry which is preliminary data.</text>
</comment>
<keyword evidence="1" id="KW-0067">ATP-binding</keyword>
<dbReference type="InterPro" id="IPR011009">
    <property type="entry name" value="Kinase-like_dom_sf"/>
</dbReference>
<gene>
    <name evidence="2" type="primary">rfaP</name>
    <name evidence="2" type="ORF">ACFQ1T_13170</name>
</gene>
<reference evidence="3" key="1">
    <citation type="journal article" date="2019" name="Int. J. Syst. Evol. Microbiol.">
        <title>The Global Catalogue of Microorganisms (GCM) 10K type strain sequencing project: providing services to taxonomists for standard genome sequencing and annotation.</title>
        <authorList>
            <consortium name="The Broad Institute Genomics Platform"/>
            <consortium name="The Broad Institute Genome Sequencing Center for Infectious Disease"/>
            <person name="Wu L."/>
            <person name="Ma J."/>
        </authorList>
    </citation>
    <scope>NUCLEOTIDE SEQUENCE [LARGE SCALE GENOMIC DNA]</scope>
    <source>
        <strain evidence="3">CCUG 59685</strain>
    </source>
</reference>
<protein>
    <recommendedName>
        <fullName evidence="1">Lipopolysaccharide core heptose(I) kinase</fullName>
        <ecNumber evidence="1">2.7.1.-</ecNumber>
    </recommendedName>
</protein>
<comment type="pathway">
    <text evidence="1">Bacterial outer membrane biogenesis; LPS core biosynthesis.</text>
</comment>
<dbReference type="SUPFAM" id="SSF56112">
    <property type="entry name" value="Protein kinase-like (PK-like)"/>
    <property type="match status" value="1"/>
</dbReference>
<evidence type="ECO:0000256" key="1">
    <source>
        <dbReference type="PIRNR" id="PIRNR037318"/>
    </source>
</evidence>
<proteinExistence type="inferred from homology"/>
<keyword evidence="3" id="KW-1185">Reference proteome</keyword>
<accession>A0ABW3GQM0</accession>
<keyword evidence="1 2" id="KW-0808">Transferase</keyword>
<keyword evidence="1" id="KW-0547">Nucleotide-binding</keyword>
<organism evidence="2 3">
    <name type="scientific">Methylophilus glucosoxydans</name>
    <dbReference type="NCBI Taxonomy" id="752553"/>
    <lineage>
        <taxon>Bacteria</taxon>
        <taxon>Pseudomonadati</taxon>
        <taxon>Pseudomonadota</taxon>
        <taxon>Betaproteobacteria</taxon>
        <taxon>Nitrosomonadales</taxon>
        <taxon>Methylophilaceae</taxon>
        <taxon>Methylophilus</taxon>
    </lineage>
</organism>
<keyword evidence="1" id="KW-0448">Lipopolysaccharide biosynthesis</keyword>
<dbReference type="RefSeq" id="WP_379077537.1">
    <property type="nucleotide sequence ID" value="NZ_JBHTJW010000003.1"/>
</dbReference>
<evidence type="ECO:0000313" key="3">
    <source>
        <dbReference type="Proteomes" id="UP001597106"/>
    </source>
</evidence>
<comment type="function">
    <text evidence="1">Kinase involved in the biosynthesis of the core oligosaccharide region of lipopolysaccharide (LPS). Catalyzes the phosphorylation of heptose I (HepI), the first heptose added to the Kdo2-lipid A module.</text>
</comment>
<dbReference type="InterPro" id="IPR017172">
    <property type="entry name" value="Lsacc_core_hep_kinase_RfaP"/>
</dbReference>